<proteinExistence type="predicted"/>
<dbReference type="Proteomes" id="UP000182658">
    <property type="component" value="Unassembled WGS sequence"/>
</dbReference>
<organism evidence="1 2">
    <name type="scientific">Coniochaeta ligniaria NRRL 30616</name>
    <dbReference type="NCBI Taxonomy" id="1408157"/>
    <lineage>
        <taxon>Eukaryota</taxon>
        <taxon>Fungi</taxon>
        <taxon>Dikarya</taxon>
        <taxon>Ascomycota</taxon>
        <taxon>Pezizomycotina</taxon>
        <taxon>Sordariomycetes</taxon>
        <taxon>Sordariomycetidae</taxon>
        <taxon>Coniochaetales</taxon>
        <taxon>Coniochaetaceae</taxon>
        <taxon>Coniochaeta</taxon>
    </lineage>
</organism>
<dbReference type="EMBL" id="KV875094">
    <property type="protein sequence ID" value="OIW34079.1"/>
    <property type="molecule type" value="Genomic_DNA"/>
</dbReference>
<reference evidence="1 2" key="1">
    <citation type="submission" date="2016-10" db="EMBL/GenBank/DDBJ databases">
        <title>Draft genome sequence of Coniochaeta ligniaria NRRL30616, a lignocellulolytic fungus for bioabatement of inhibitors in plant biomass hydrolysates.</title>
        <authorList>
            <consortium name="DOE Joint Genome Institute"/>
            <person name="Jimenez D.J."/>
            <person name="Hector R.E."/>
            <person name="Riley R."/>
            <person name="Sun H."/>
            <person name="Grigoriev I.V."/>
            <person name="Van Elsas J.D."/>
            <person name="Nichols N.N."/>
        </authorList>
    </citation>
    <scope>NUCLEOTIDE SEQUENCE [LARGE SCALE GENOMIC DNA]</scope>
    <source>
        <strain evidence="1 2">NRRL 30616</strain>
    </source>
</reference>
<sequence length="156" mass="17280">MDARDYPSYLLMGMRCPDSRETDRIWEIFSDLPRYAVKQLNEKAPSIAEKNKRPISILNSLLEDSRIESWASQVEAKGPRSATQRYGAETQVPEARWRISGALICRTSSSGGSAISQARLRGIITGGPMSLFLCACTSMESGHLSALPFALIQLDR</sequence>
<evidence type="ECO:0000313" key="2">
    <source>
        <dbReference type="Proteomes" id="UP000182658"/>
    </source>
</evidence>
<accession>A0A1J7J1Y8</accession>
<name>A0A1J7J1Y8_9PEZI</name>
<gene>
    <name evidence="1" type="ORF">CONLIGDRAFT_641134</name>
</gene>
<evidence type="ECO:0000313" key="1">
    <source>
        <dbReference type="EMBL" id="OIW34079.1"/>
    </source>
</evidence>
<dbReference type="InParanoid" id="A0A1J7J1Y8"/>
<protein>
    <submittedName>
        <fullName evidence="1">Uncharacterized protein</fullName>
    </submittedName>
</protein>
<keyword evidence="2" id="KW-1185">Reference proteome</keyword>
<dbReference type="AlphaFoldDB" id="A0A1J7J1Y8"/>